<protein>
    <submittedName>
        <fullName evidence="3">Uncharacterized protein</fullName>
    </submittedName>
</protein>
<feature type="compositionally biased region" description="Basic and acidic residues" evidence="2">
    <location>
        <begin position="1"/>
        <end position="22"/>
    </location>
</feature>
<feature type="compositionally biased region" description="Basic residues" evidence="2">
    <location>
        <begin position="23"/>
        <end position="45"/>
    </location>
</feature>
<proteinExistence type="predicted"/>
<organism evidence="3 4">
    <name type="scientific">Adineta steineri</name>
    <dbReference type="NCBI Taxonomy" id="433720"/>
    <lineage>
        <taxon>Eukaryota</taxon>
        <taxon>Metazoa</taxon>
        <taxon>Spiralia</taxon>
        <taxon>Gnathifera</taxon>
        <taxon>Rotifera</taxon>
        <taxon>Eurotatoria</taxon>
        <taxon>Bdelloidea</taxon>
        <taxon>Adinetida</taxon>
        <taxon>Adinetidae</taxon>
        <taxon>Adineta</taxon>
    </lineage>
</organism>
<reference evidence="3" key="1">
    <citation type="submission" date="2021-02" db="EMBL/GenBank/DDBJ databases">
        <authorList>
            <person name="Nowell W R."/>
        </authorList>
    </citation>
    <scope>NUCLEOTIDE SEQUENCE</scope>
</reference>
<dbReference type="Proteomes" id="UP000663891">
    <property type="component" value="Unassembled WGS sequence"/>
</dbReference>
<dbReference type="AlphaFoldDB" id="A0A815SGN5"/>
<dbReference type="OrthoDB" id="10003510at2759"/>
<accession>A0A815SGN5</accession>
<evidence type="ECO:0000256" key="1">
    <source>
        <dbReference type="SAM" id="Coils"/>
    </source>
</evidence>
<name>A0A815SGN5_9BILA</name>
<gene>
    <name evidence="3" type="ORF">VCS650_LOCUS41796</name>
</gene>
<feature type="compositionally biased region" description="Basic residues" evidence="2">
    <location>
        <begin position="103"/>
        <end position="112"/>
    </location>
</feature>
<evidence type="ECO:0000256" key="2">
    <source>
        <dbReference type="SAM" id="MobiDB-lite"/>
    </source>
</evidence>
<comment type="caution">
    <text evidence="3">The sequence shown here is derived from an EMBL/GenBank/DDBJ whole genome shotgun (WGS) entry which is preliminary data.</text>
</comment>
<feature type="compositionally biased region" description="Polar residues" evidence="2">
    <location>
        <begin position="52"/>
        <end position="61"/>
    </location>
</feature>
<feature type="region of interest" description="Disordered" evidence="2">
    <location>
        <begin position="1"/>
        <end position="61"/>
    </location>
</feature>
<evidence type="ECO:0000313" key="4">
    <source>
        <dbReference type="Proteomes" id="UP000663891"/>
    </source>
</evidence>
<dbReference type="EMBL" id="CAJNON010001934">
    <property type="protein sequence ID" value="CAF1492722.1"/>
    <property type="molecule type" value="Genomic_DNA"/>
</dbReference>
<sequence>MDIDKHKSLPSKHLDLQDGLSEKKKKKCRGNRKAQHLRRRMRRQQQKMDQDTTIVQNENDNLNDGQESILYYSLNKRKRPNSNRDDVHMSQSFSELSISQINTKKKKSISKNNKKDKDDNDVSASIHSIQRFKPHYLRVSDNVFKQMLSNVINDDHKTIQSIDTNEKIRFLREMTELTNNLYYFDLQRQLWQEYHNMTLKENGVLGLRQLSKSDAKEHNTCYMCGFPKHVIQKRQNTIVHQMQRTINELNQYLIQLNTWTTQYQPPIDPNILSNAINEFVKKGQERLKQEFDHKKKMLELNSYDHHLINRVYELQPTEEQLHLAKMIWQVTADELKIKEKQEILRKQIFLQQLPVNIDNIIDQSIDHVQPMLSNPVLEKDRRAGLISKYSKTITQYKFDLMTLNLTTFQNIIYGHQQILIDLQEQLLKSCNEALRQAIENRQEAMKKRHEIYLKHKLNTFFVEAPATTISNE</sequence>
<feature type="region of interest" description="Disordered" evidence="2">
    <location>
        <begin position="102"/>
        <end position="122"/>
    </location>
</feature>
<keyword evidence="1" id="KW-0175">Coiled coil</keyword>
<evidence type="ECO:0000313" key="3">
    <source>
        <dbReference type="EMBL" id="CAF1492722.1"/>
    </source>
</evidence>
<feature type="coiled-coil region" evidence="1">
    <location>
        <begin position="420"/>
        <end position="447"/>
    </location>
</feature>